<keyword evidence="2" id="KW-1185">Reference proteome</keyword>
<evidence type="ECO:0000313" key="1">
    <source>
        <dbReference type="EMBL" id="CAI9119556.1"/>
    </source>
</evidence>
<dbReference type="Pfam" id="PF09669">
    <property type="entry name" value="Phage_pRha"/>
    <property type="match status" value="1"/>
</dbReference>
<accession>A0AA35UP48</accession>
<gene>
    <name evidence="1" type="ORF">LMG32879_000373</name>
</gene>
<protein>
    <submittedName>
        <fullName evidence="1">Rha family transcriptional regulator</fullName>
    </submittedName>
</protein>
<dbReference type="EMBL" id="CATKSH010000002">
    <property type="protein sequence ID" value="CAI9119556.1"/>
    <property type="molecule type" value="Genomic_DNA"/>
</dbReference>
<evidence type="ECO:0000313" key="2">
    <source>
        <dbReference type="Proteomes" id="UP001176960"/>
    </source>
</evidence>
<name>A0AA35UP48_9PROT</name>
<proteinExistence type="predicted"/>
<organism evidence="1 2">
    <name type="scientific">Brytella acorum</name>
    <dbReference type="NCBI Taxonomy" id="2959299"/>
    <lineage>
        <taxon>Bacteria</taxon>
        <taxon>Pseudomonadati</taxon>
        <taxon>Pseudomonadota</taxon>
        <taxon>Alphaproteobacteria</taxon>
        <taxon>Acetobacterales</taxon>
        <taxon>Acetobacteraceae</taxon>
        <taxon>Brytella</taxon>
    </lineage>
</organism>
<dbReference type="AlphaFoldDB" id="A0AA35UP48"/>
<reference evidence="1" key="1">
    <citation type="submission" date="2023-03" db="EMBL/GenBank/DDBJ databases">
        <authorList>
            <person name="Cleenwerck I."/>
        </authorList>
    </citation>
    <scope>NUCLEOTIDE SEQUENCE</scope>
    <source>
        <strain evidence="1">LMG 32879</strain>
    </source>
</reference>
<sequence length="94" mass="10749">MTSREISELTGKEHKHVRRDIEKMLTDLREDGSKFGRIYQDAYGREQNEYALPQNLASSGLWTPFDIGHSLESETVGGNGSRMLRPFAKSYLSR</sequence>
<dbReference type="Proteomes" id="UP001176960">
    <property type="component" value="Unassembled WGS sequence"/>
</dbReference>
<comment type="caution">
    <text evidence="1">The sequence shown here is derived from an EMBL/GenBank/DDBJ whole genome shotgun (WGS) entry which is preliminary data.</text>
</comment>
<dbReference type="InterPro" id="IPR014054">
    <property type="entry name" value="Phage_regulatory_Rha"/>
</dbReference>